<feature type="compositionally biased region" description="Basic residues" evidence="1">
    <location>
        <begin position="22"/>
        <end position="38"/>
    </location>
</feature>
<feature type="compositionally biased region" description="Gly residues" evidence="1">
    <location>
        <begin position="370"/>
        <end position="381"/>
    </location>
</feature>
<dbReference type="Pfam" id="PF00583">
    <property type="entry name" value="Acetyltransf_1"/>
    <property type="match status" value="1"/>
</dbReference>
<dbReference type="RefSeq" id="XP_007514716.1">
    <property type="nucleotide sequence ID" value="XM_007514654.1"/>
</dbReference>
<sequence>METLQTSSSGLQTTTTTLARGKACRPKHRSLQHHRRGRLQQQPKIVHIVKADNDHSSSSSSSHTEGEKEGGEEQDVFAETRRENADSASTSEIEEEEESTENTNNKKKLWECSQCFGNQSVLVSQLRDVSEVLADGFGKPADDLLNGLMQKTRWSAGNFACVIARPRGSQPYKPSKRLTTKSVRRKGATAAAAQASSANKDKKMFRDGNDIVGACDLTLLPAFGPKASRESRVKNGVKLLRLSNESNFLYLTGMTTRSANRRMGVGKALLEECDVIAQKMEKSRPKCIALHVAKNNANAIGLYESCGYRIVSESTMTTTTTTTTTNDGSGGERSSTGSSGSSGKNDESGVPPTTSPSSLGDKFMQFANKFGGGGGNGGGGGGEEEVHFMVKWIRRDVIDEKVKRMDETGVLKEIPTL</sequence>
<feature type="compositionally biased region" description="Low complexity" evidence="1">
    <location>
        <begin position="1"/>
        <end position="18"/>
    </location>
</feature>
<evidence type="ECO:0000259" key="2">
    <source>
        <dbReference type="PROSITE" id="PS51186"/>
    </source>
</evidence>
<gene>
    <name evidence="3" type="ORF">Bathy02g00070</name>
</gene>
<dbReference type="eggNOG" id="ENOG502R38Q">
    <property type="taxonomic scope" value="Eukaryota"/>
</dbReference>
<evidence type="ECO:0000313" key="4">
    <source>
        <dbReference type="Proteomes" id="UP000198341"/>
    </source>
</evidence>
<reference evidence="3 4" key="1">
    <citation type="submission" date="2011-10" db="EMBL/GenBank/DDBJ databases">
        <authorList>
            <person name="Genoscope - CEA"/>
        </authorList>
    </citation>
    <scope>NUCLEOTIDE SEQUENCE [LARGE SCALE GENOMIC DNA]</scope>
    <source>
        <strain evidence="3 4">RCC 1105</strain>
    </source>
</reference>
<organism evidence="3 4">
    <name type="scientific">Bathycoccus prasinos</name>
    <dbReference type="NCBI Taxonomy" id="41875"/>
    <lineage>
        <taxon>Eukaryota</taxon>
        <taxon>Viridiplantae</taxon>
        <taxon>Chlorophyta</taxon>
        <taxon>Mamiellophyceae</taxon>
        <taxon>Mamiellales</taxon>
        <taxon>Bathycoccaceae</taxon>
        <taxon>Bathycoccus</taxon>
    </lineage>
</organism>
<dbReference type="KEGG" id="bpg:Bathy02g00070"/>
<dbReference type="PANTHER" id="PTHR42919:SF20">
    <property type="entry name" value="GCN5-RELATED N-ACETYLTRANSFERASE 10, CHLOROPLASTIC"/>
    <property type="match status" value="1"/>
</dbReference>
<feature type="domain" description="N-acetyltransferase" evidence="2">
    <location>
        <begin position="240"/>
        <end position="327"/>
    </location>
</feature>
<dbReference type="PANTHER" id="PTHR42919">
    <property type="entry name" value="N-ALPHA-ACETYLTRANSFERASE"/>
    <property type="match status" value="1"/>
</dbReference>
<dbReference type="InterPro" id="IPR016181">
    <property type="entry name" value="Acyl_CoA_acyltransferase"/>
</dbReference>
<dbReference type="GeneID" id="19017120"/>
<evidence type="ECO:0000313" key="3">
    <source>
        <dbReference type="EMBL" id="CCO14956.1"/>
    </source>
</evidence>
<name>K8EAZ0_9CHLO</name>
<dbReference type="Proteomes" id="UP000198341">
    <property type="component" value="Chromosome 2"/>
</dbReference>
<dbReference type="SUPFAM" id="SSF55729">
    <property type="entry name" value="Acyl-CoA N-acyltransferases (Nat)"/>
    <property type="match status" value="1"/>
</dbReference>
<dbReference type="GO" id="GO:0031415">
    <property type="term" value="C:NatA complex"/>
    <property type="evidence" value="ECO:0007669"/>
    <property type="project" value="TreeGrafter"/>
</dbReference>
<feature type="region of interest" description="Disordered" evidence="1">
    <location>
        <begin position="319"/>
        <end position="382"/>
    </location>
</feature>
<proteinExistence type="predicted"/>
<dbReference type="GO" id="GO:0007064">
    <property type="term" value="P:mitotic sister chromatid cohesion"/>
    <property type="evidence" value="ECO:0007669"/>
    <property type="project" value="TreeGrafter"/>
</dbReference>
<feature type="compositionally biased region" description="Low complexity" evidence="1">
    <location>
        <begin position="332"/>
        <end position="343"/>
    </location>
</feature>
<dbReference type="PROSITE" id="PS51186">
    <property type="entry name" value="GNAT"/>
    <property type="match status" value="1"/>
</dbReference>
<dbReference type="AlphaFoldDB" id="K8EAZ0"/>
<feature type="region of interest" description="Disordered" evidence="1">
    <location>
        <begin position="1"/>
        <end position="105"/>
    </location>
</feature>
<dbReference type="EMBL" id="FO082277">
    <property type="protein sequence ID" value="CCO14956.1"/>
    <property type="molecule type" value="Genomic_DNA"/>
</dbReference>
<keyword evidence="4" id="KW-1185">Reference proteome</keyword>
<protein>
    <recommendedName>
        <fullName evidence="2">N-acetyltransferase domain-containing protein</fullName>
    </recommendedName>
</protein>
<accession>K8EAZ0</accession>
<dbReference type="InterPro" id="IPR051556">
    <property type="entry name" value="N-term/lysine_N-AcTrnsfr"/>
</dbReference>
<dbReference type="GO" id="GO:0008080">
    <property type="term" value="F:N-acetyltransferase activity"/>
    <property type="evidence" value="ECO:0007669"/>
    <property type="project" value="TreeGrafter"/>
</dbReference>
<dbReference type="InterPro" id="IPR000182">
    <property type="entry name" value="GNAT_dom"/>
</dbReference>
<dbReference type="OrthoDB" id="1912023at2759"/>
<evidence type="ECO:0000256" key="1">
    <source>
        <dbReference type="SAM" id="MobiDB-lite"/>
    </source>
</evidence>
<dbReference type="Gene3D" id="3.40.630.30">
    <property type="match status" value="1"/>
</dbReference>